<dbReference type="InterPro" id="IPR052180">
    <property type="entry name" value="NhaC_Na-H+_Antiporter"/>
</dbReference>
<dbReference type="Proteomes" id="UP000217250">
    <property type="component" value="Chromosome"/>
</dbReference>
<gene>
    <name evidence="11" type="ORF">CGC50_05130</name>
</gene>
<dbReference type="GO" id="GO:0015297">
    <property type="term" value="F:antiporter activity"/>
    <property type="evidence" value="ECO:0007669"/>
    <property type="project" value="UniProtKB-KW"/>
</dbReference>
<dbReference type="InterPro" id="IPR018461">
    <property type="entry name" value="Na/H_Antiport_NhaC-like_C"/>
</dbReference>
<comment type="subcellular location">
    <subcellularLocation>
        <location evidence="1">Cell membrane</location>
        <topology evidence="1">Multi-pass membrane protein</topology>
    </subcellularLocation>
</comment>
<dbReference type="Pfam" id="PF03553">
    <property type="entry name" value="Na_H_antiporter"/>
    <property type="match status" value="2"/>
</dbReference>
<dbReference type="EMBL" id="CP022386">
    <property type="protein sequence ID" value="ATA86602.1"/>
    <property type="molecule type" value="Genomic_DNA"/>
</dbReference>
<feature type="transmembrane region" description="Helical" evidence="9">
    <location>
        <begin position="333"/>
        <end position="355"/>
    </location>
</feature>
<proteinExistence type="inferred from homology"/>
<dbReference type="PANTHER" id="PTHR33451">
    <property type="entry name" value="MALATE-2H(+)/NA(+)-LACTATE ANTIPORTER"/>
    <property type="match status" value="1"/>
</dbReference>
<feature type="transmembrane region" description="Helical" evidence="9">
    <location>
        <begin position="237"/>
        <end position="270"/>
    </location>
</feature>
<evidence type="ECO:0000256" key="9">
    <source>
        <dbReference type="SAM" id="Phobius"/>
    </source>
</evidence>
<evidence type="ECO:0000256" key="5">
    <source>
        <dbReference type="ARBA" id="ARBA00022692"/>
    </source>
</evidence>
<evidence type="ECO:0000256" key="7">
    <source>
        <dbReference type="ARBA" id="ARBA00023136"/>
    </source>
</evidence>
<sequence>MSSETKKASAIALLPLIIFVAVFLWSGIQYGSFYEFPAPIAVLIGIIAAFFIFRRNGIGGNVAAFIKGAGNPSILMMCLIALFSGAFSVVTKQIGATDTFVQITKNYLSLQYLYAGVFVIASFLSFASGTSVGAIVSLAPIAAGFVSLPNVNVELIAGALLGGAMFGDNLSFISDTTIAATQSQGCEMKDKFRMNGKIALPASVLTVLILIVVGVLLHPSGHSLSQEEVSIQWMNLLPYIAVIILAVAGLNVYVTFLIGTVLSGILGFWYGTFNLLSYSKTIFEGFASMNDIFLVFLFTGGLAYLIEREGGISFLTQKIGKFITNKGRAATGIGFLVALIDAAVANNTVAIVISAPVAKKISEEYKISPIQTASILDISSCVVQGIIPYGAQVLLLIKLLGVDVNYSSMIAQSYYIWLLLLCTIVFFLKGVKRVKNEE</sequence>
<feature type="transmembrane region" description="Helical" evidence="9">
    <location>
        <begin position="198"/>
        <end position="217"/>
    </location>
</feature>
<keyword evidence="3" id="KW-0050">Antiport</keyword>
<feature type="transmembrane region" description="Helical" evidence="9">
    <location>
        <begin position="12"/>
        <end position="30"/>
    </location>
</feature>
<dbReference type="RefSeq" id="WP_095909958.1">
    <property type="nucleotide sequence ID" value="NZ_CAUOUD010000003.1"/>
</dbReference>
<keyword evidence="5 9" id="KW-0812">Transmembrane</keyword>
<evidence type="ECO:0000256" key="2">
    <source>
        <dbReference type="ARBA" id="ARBA00022448"/>
    </source>
</evidence>
<dbReference type="PANTHER" id="PTHR33451:SF4">
    <property type="entry name" value="NA+_H+ ANTIPORTER"/>
    <property type="match status" value="1"/>
</dbReference>
<feature type="transmembrane region" description="Helical" evidence="9">
    <location>
        <begin position="111"/>
        <end position="139"/>
    </location>
</feature>
<feature type="transmembrane region" description="Helical" evidence="9">
    <location>
        <begin position="282"/>
        <end position="306"/>
    </location>
</feature>
<keyword evidence="2" id="KW-0813">Transport</keyword>
<organism evidence="11 12">
    <name type="scientific">Capnocytophaga gingivalis</name>
    <dbReference type="NCBI Taxonomy" id="1017"/>
    <lineage>
        <taxon>Bacteria</taxon>
        <taxon>Pseudomonadati</taxon>
        <taxon>Bacteroidota</taxon>
        <taxon>Flavobacteriia</taxon>
        <taxon>Flavobacteriales</taxon>
        <taxon>Flavobacteriaceae</taxon>
        <taxon>Capnocytophaga</taxon>
    </lineage>
</organism>
<dbReference type="GO" id="GO:0005886">
    <property type="term" value="C:plasma membrane"/>
    <property type="evidence" value="ECO:0007669"/>
    <property type="project" value="UniProtKB-SubCell"/>
</dbReference>
<name>A0A250FN55_9FLAO</name>
<reference evidence="12" key="1">
    <citation type="submission" date="2017-06" db="EMBL/GenBank/DDBJ databases">
        <title>Capnocytophaga spp. assemblies.</title>
        <authorList>
            <person name="Gulvik C.A."/>
        </authorList>
    </citation>
    <scope>NUCLEOTIDE SEQUENCE [LARGE SCALE GENOMIC DNA]</scope>
    <source>
        <strain evidence="12">H1496</strain>
    </source>
</reference>
<feature type="transmembrane region" description="Helical" evidence="9">
    <location>
        <begin position="74"/>
        <end position="91"/>
    </location>
</feature>
<accession>A0A250FN55</accession>
<feature type="transmembrane region" description="Helical" evidence="9">
    <location>
        <begin position="36"/>
        <end position="53"/>
    </location>
</feature>
<feature type="transmembrane region" description="Helical" evidence="9">
    <location>
        <begin position="409"/>
        <end position="428"/>
    </location>
</feature>
<dbReference type="KEGG" id="cgh:CGC50_05130"/>
<feature type="domain" description="Na+/H+ antiporter NhaC-like C-terminal" evidence="10">
    <location>
        <begin position="233"/>
        <end position="427"/>
    </location>
</feature>
<evidence type="ECO:0000256" key="8">
    <source>
        <dbReference type="ARBA" id="ARBA00038435"/>
    </source>
</evidence>
<evidence type="ECO:0000256" key="3">
    <source>
        <dbReference type="ARBA" id="ARBA00022449"/>
    </source>
</evidence>
<dbReference type="OrthoDB" id="9790605at2"/>
<keyword evidence="7 9" id="KW-0472">Membrane</keyword>
<dbReference type="GeneID" id="84807946"/>
<comment type="similarity">
    <text evidence="8">Belongs to the NhaC Na(+)/H(+) (TC 2.A.35) antiporter family.</text>
</comment>
<evidence type="ECO:0000256" key="4">
    <source>
        <dbReference type="ARBA" id="ARBA00022475"/>
    </source>
</evidence>
<evidence type="ECO:0000313" key="11">
    <source>
        <dbReference type="EMBL" id="ATA86602.1"/>
    </source>
</evidence>
<dbReference type="AlphaFoldDB" id="A0A250FN55"/>
<evidence type="ECO:0000256" key="1">
    <source>
        <dbReference type="ARBA" id="ARBA00004651"/>
    </source>
</evidence>
<evidence type="ECO:0000256" key="6">
    <source>
        <dbReference type="ARBA" id="ARBA00022989"/>
    </source>
</evidence>
<keyword evidence="4" id="KW-1003">Cell membrane</keyword>
<protein>
    <submittedName>
        <fullName evidence="11">Sodium:proton antiporter</fullName>
    </submittedName>
</protein>
<feature type="domain" description="Na+/H+ antiporter NhaC-like C-terminal" evidence="10">
    <location>
        <begin position="16"/>
        <end position="215"/>
    </location>
</feature>
<evidence type="ECO:0000313" key="12">
    <source>
        <dbReference type="Proteomes" id="UP000217250"/>
    </source>
</evidence>
<evidence type="ECO:0000259" key="10">
    <source>
        <dbReference type="Pfam" id="PF03553"/>
    </source>
</evidence>
<keyword evidence="6 9" id="KW-1133">Transmembrane helix</keyword>